<dbReference type="SMART" id="SM00239">
    <property type="entry name" value="C2"/>
    <property type="match status" value="2"/>
</dbReference>
<gene>
    <name evidence="2" type="ORF">CYLTODRAFT_490515</name>
</gene>
<proteinExistence type="predicted"/>
<reference evidence="2 3" key="1">
    <citation type="journal article" date="2015" name="Fungal Genet. Biol.">
        <title>Evolution of novel wood decay mechanisms in Agaricales revealed by the genome sequences of Fistulina hepatica and Cylindrobasidium torrendii.</title>
        <authorList>
            <person name="Floudas D."/>
            <person name="Held B.W."/>
            <person name="Riley R."/>
            <person name="Nagy L.G."/>
            <person name="Koehler G."/>
            <person name="Ransdell A.S."/>
            <person name="Younus H."/>
            <person name="Chow J."/>
            <person name="Chiniquy J."/>
            <person name="Lipzen A."/>
            <person name="Tritt A."/>
            <person name="Sun H."/>
            <person name="Haridas S."/>
            <person name="LaButti K."/>
            <person name="Ohm R.A."/>
            <person name="Kues U."/>
            <person name="Blanchette R.A."/>
            <person name="Grigoriev I.V."/>
            <person name="Minto R.E."/>
            <person name="Hibbett D.S."/>
        </authorList>
    </citation>
    <scope>NUCLEOTIDE SEQUENCE [LARGE SCALE GENOMIC DNA]</scope>
    <source>
        <strain evidence="2 3">FP15055 ss-10</strain>
    </source>
</reference>
<organism evidence="2 3">
    <name type="scientific">Cylindrobasidium torrendii FP15055 ss-10</name>
    <dbReference type="NCBI Taxonomy" id="1314674"/>
    <lineage>
        <taxon>Eukaryota</taxon>
        <taxon>Fungi</taxon>
        <taxon>Dikarya</taxon>
        <taxon>Basidiomycota</taxon>
        <taxon>Agaricomycotina</taxon>
        <taxon>Agaricomycetes</taxon>
        <taxon>Agaricomycetidae</taxon>
        <taxon>Agaricales</taxon>
        <taxon>Marasmiineae</taxon>
        <taxon>Physalacriaceae</taxon>
        <taxon>Cylindrobasidium</taxon>
    </lineage>
</organism>
<dbReference type="PANTHER" id="PTHR46980">
    <property type="entry name" value="TRICALBIN-1-RELATED"/>
    <property type="match status" value="1"/>
</dbReference>
<feature type="domain" description="C2" evidence="1">
    <location>
        <begin position="150"/>
        <end position="280"/>
    </location>
</feature>
<dbReference type="InterPro" id="IPR052455">
    <property type="entry name" value="Tricalbin_domain"/>
</dbReference>
<dbReference type="Proteomes" id="UP000054007">
    <property type="component" value="Unassembled WGS sequence"/>
</dbReference>
<dbReference type="SUPFAM" id="SSF49562">
    <property type="entry name" value="C2 domain (Calcium/lipid-binding domain, CaLB)"/>
    <property type="match status" value="2"/>
</dbReference>
<dbReference type="InterPro" id="IPR000008">
    <property type="entry name" value="C2_dom"/>
</dbReference>
<evidence type="ECO:0000313" key="2">
    <source>
        <dbReference type="EMBL" id="KIY67605.1"/>
    </source>
</evidence>
<keyword evidence="3" id="KW-1185">Reference proteome</keyword>
<name>A0A0D7BBI1_9AGAR</name>
<dbReference type="AlphaFoldDB" id="A0A0D7BBI1"/>
<dbReference type="OrthoDB" id="67700at2759"/>
<evidence type="ECO:0000313" key="3">
    <source>
        <dbReference type="Proteomes" id="UP000054007"/>
    </source>
</evidence>
<dbReference type="InterPro" id="IPR035892">
    <property type="entry name" value="C2_domain_sf"/>
</dbReference>
<protein>
    <recommendedName>
        <fullName evidence="1">C2 domain-containing protein</fullName>
    </recommendedName>
</protein>
<feature type="domain" description="C2" evidence="1">
    <location>
        <begin position="19"/>
        <end position="141"/>
    </location>
</feature>
<dbReference type="PANTHER" id="PTHR46980:SF2">
    <property type="entry name" value="TRICALBIN-1-RELATED"/>
    <property type="match status" value="1"/>
</dbReference>
<dbReference type="PROSITE" id="PS50004">
    <property type="entry name" value="C2"/>
    <property type="match status" value="2"/>
</dbReference>
<dbReference type="EMBL" id="KN880522">
    <property type="protein sequence ID" value="KIY67605.1"/>
    <property type="molecule type" value="Genomic_DNA"/>
</dbReference>
<evidence type="ECO:0000259" key="1">
    <source>
        <dbReference type="PROSITE" id="PS50004"/>
    </source>
</evidence>
<dbReference type="Gene3D" id="2.60.40.150">
    <property type="entry name" value="C2 domain"/>
    <property type="match status" value="2"/>
</dbReference>
<dbReference type="STRING" id="1314674.A0A0D7BBI1"/>
<accession>A0A0D7BBI1</accession>
<sequence length="304" mass="33973">MDYLQSLLCSSEPVDAESVSEKPMRTANLDDSEVELIGVARLVIQSGDLRLPLPMKPLPTNPYVRLNTESSSQRWCTSRCSHTIRPSWLKDTIYIPITSQDSGLSFTVKNSLSWFKDITVGTGFLPVDRLAECTEHNDLVLLLSSPGGDHRGHLLVTVIFNALHSSNFPSDVGLVRLTIFEAKDMEISVRQQKKPSARLQVRWIAKDADEDVPPMFTTRIAHNTGQPLWKETVDFICSRRDSMVLFFDVMDTKVKGAPLGYMRISLGDLLEASESDRSWWPLTGSGQGQLRVSAEWRAIGTPPV</sequence>
<dbReference type="Pfam" id="PF00168">
    <property type="entry name" value="C2"/>
    <property type="match status" value="2"/>
</dbReference>